<gene>
    <name evidence="3" type="ORF">QDX21_09980</name>
</gene>
<evidence type="ECO:0000313" key="4">
    <source>
        <dbReference type="Proteomes" id="UP001224674"/>
    </source>
</evidence>
<feature type="transmembrane region" description="Helical" evidence="1">
    <location>
        <begin position="649"/>
        <end position="676"/>
    </location>
</feature>
<feature type="transmembrane region" description="Helical" evidence="1">
    <location>
        <begin position="160"/>
        <end position="179"/>
    </location>
</feature>
<keyword evidence="1" id="KW-0472">Membrane</keyword>
<evidence type="ECO:0000313" key="3">
    <source>
        <dbReference type="EMBL" id="WGH92620.1"/>
    </source>
</evidence>
<dbReference type="Proteomes" id="UP001224674">
    <property type="component" value="Chromosome"/>
</dbReference>
<feature type="transmembrane region" description="Helical" evidence="1">
    <location>
        <begin position="398"/>
        <end position="418"/>
    </location>
</feature>
<keyword evidence="1" id="KW-0812">Transmembrane</keyword>
<feature type="transmembrane region" description="Helical" evidence="1">
    <location>
        <begin position="122"/>
        <end position="148"/>
    </location>
</feature>
<dbReference type="PANTHER" id="PTHR43849:SF2">
    <property type="entry name" value="BLL3936 PROTEIN"/>
    <property type="match status" value="1"/>
</dbReference>
<feature type="transmembrane region" description="Helical" evidence="1">
    <location>
        <begin position="617"/>
        <end position="637"/>
    </location>
</feature>
<feature type="domain" description="TRAP C4-dicarboxylate transport system permease DctM subunit" evidence="2">
    <location>
        <begin position="174"/>
        <end position="605"/>
    </location>
</feature>
<dbReference type="Pfam" id="PF11874">
    <property type="entry name" value="DUF3394"/>
    <property type="match status" value="1"/>
</dbReference>
<organism evidence="3 4">
    <name type="scientific">Auritidibacter ignavus</name>
    <dbReference type="NCBI Taxonomy" id="678932"/>
    <lineage>
        <taxon>Bacteria</taxon>
        <taxon>Bacillati</taxon>
        <taxon>Actinomycetota</taxon>
        <taxon>Actinomycetes</taxon>
        <taxon>Micrococcales</taxon>
        <taxon>Micrococcaceae</taxon>
        <taxon>Auritidibacter</taxon>
    </lineage>
</organism>
<dbReference type="PANTHER" id="PTHR43849">
    <property type="entry name" value="BLL3936 PROTEIN"/>
    <property type="match status" value="1"/>
</dbReference>
<dbReference type="EMBL" id="CP122566">
    <property type="protein sequence ID" value="WGH92620.1"/>
    <property type="molecule type" value="Genomic_DNA"/>
</dbReference>
<feature type="transmembrane region" description="Helical" evidence="1">
    <location>
        <begin position="583"/>
        <end position="605"/>
    </location>
</feature>
<dbReference type="InterPro" id="IPR010656">
    <property type="entry name" value="DctM"/>
</dbReference>
<accession>A0AAJ6AM50</accession>
<feature type="transmembrane region" description="Helical" evidence="1">
    <location>
        <begin position="236"/>
        <end position="254"/>
    </location>
</feature>
<dbReference type="InterPro" id="IPR011853">
    <property type="entry name" value="TRAP_DctM-Dct_fused"/>
</dbReference>
<feature type="transmembrane region" description="Helical" evidence="1">
    <location>
        <begin position="424"/>
        <end position="442"/>
    </location>
</feature>
<reference evidence="3 4" key="1">
    <citation type="submission" date="2023-03" db="EMBL/GenBank/DDBJ databases">
        <title>Complete genome sequences of several Auritidibacter ignavus strains isolated from ear infections.</title>
        <authorList>
            <person name="Baehr T."/>
            <person name="Baumhoegger A.M."/>
        </authorList>
    </citation>
    <scope>NUCLEOTIDE SEQUENCE [LARGE SCALE GENOMIC DNA]</scope>
    <source>
        <strain evidence="3 4">BABAE-6</strain>
    </source>
</reference>
<feature type="transmembrane region" description="Helical" evidence="1">
    <location>
        <begin position="333"/>
        <end position="351"/>
    </location>
</feature>
<dbReference type="AlphaFoldDB" id="A0AAJ6AM50"/>
<sequence length="690" mass="72937">MAQQPDPSSTQEQQPSAVLTAAEVEALQQGQSDSAANAEAAEQVLREHDVAARYRLNSEMGLWRILVFIVGACLTIFQLYTALAGSRPILIQGAIHVGSAMAMIYLLYPIHKKLGIKANTRSWAYFTSLGVDTVLALGCLAVFGYLVYRYDYITGVDVQLFGYSNLDTFVAAAGIILILEATRRCVGLPIVIIAICALLYFWRGDLVPVFDHAGSSLDNVVEQTFFTTRSIFGTPIQVSSTFVFLFLLFGVLLLKTDIGAYFNSLATKLTGRFTGGPAKAAVVASAMQGTVTGSSVANTVASGSFTIPLMKRIGFKPTFAAATEATASTGGQIMPPIMGAAVFIMAEYTGIPYQTIIVIAIVPAVLYFLGAMLSVHYEAKRYKIRGLDSDYLPAWKLLARKVDMLLPLAVIIGLMLAGRTPANAALWGLAATLIISLLRASTRMNLKELVLCLEDGAKAALPVIAACASAGMVAGTVNATGLGGQISNGILTLAGGSFLLVLVYTAIACLVLGMGLPTTANYVVTASVAAPILIETFDVPVLAAHLFVFYFGLLADITPPVCLAAYAASGIAGSNPLVSGVTALRVAIAGFMVPFVFAFEPALLFQGDDGILTFLRTLVFVIIGMTALAAATAGYFVDRSHWWESVALIAGGILLIFPEILSSLGGFAVIAIVAGLQIWRRKNTKNTVTA</sequence>
<dbReference type="Pfam" id="PF06808">
    <property type="entry name" value="DctM"/>
    <property type="match status" value="1"/>
</dbReference>
<feature type="transmembrane region" description="Helical" evidence="1">
    <location>
        <begin position="357"/>
        <end position="377"/>
    </location>
</feature>
<evidence type="ECO:0000259" key="2">
    <source>
        <dbReference type="Pfam" id="PF06808"/>
    </source>
</evidence>
<dbReference type="NCBIfam" id="TIGR02123">
    <property type="entry name" value="TRAP_fused"/>
    <property type="match status" value="1"/>
</dbReference>
<dbReference type="InterPro" id="IPR021814">
    <property type="entry name" value="DUF3394"/>
</dbReference>
<feature type="transmembrane region" description="Helical" evidence="1">
    <location>
        <begin position="89"/>
        <end position="110"/>
    </location>
</feature>
<feature type="transmembrane region" description="Helical" evidence="1">
    <location>
        <begin position="186"/>
        <end position="202"/>
    </location>
</feature>
<keyword evidence="1" id="KW-1133">Transmembrane helix</keyword>
<feature type="transmembrane region" description="Helical" evidence="1">
    <location>
        <begin position="463"/>
        <end position="484"/>
    </location>
</feature>
<name>A0AAJ6AM50_9MICC</name>
<evidence type="ECO:0000256" key="1">
    <source>
        <dbReference type="SAM" id="Phobius"/>
    </source>
</evidence>
<feature type="transmembrane region" description="Helical" evidence="1">
    <location>
        <begin position="490"/>
        <end position="516"/>
    </location>
</feature>
<keyword evidence="4" id="KW-1185">Reference proteome</keyword>
<proteinExistence type="predicted"/>
<feature type="transmembrane region" description="Helical" evidence="1">
    <location>
        <begin position="62"/>
        <end position="83"/>
    </location>
</feature>
<protein>
    <submittedName>
        <fullName evidence="3">TRAP transporter permease</fullName>
    </submittedName>
</protein>
<dbReference type="RefSeq" id="WP_233242851.1">
    <property type="nucleotide sequence ID" value="NZ_CP122566.1"/>
</dbReference>